<feature type="signal peptide" evidence="2">
    <location>
        <begin position="1"/>
        <end position="27"/>
    </location>
</feature>
<dbReference type="EMBL" id="AP025628">
    <property type="protein sequence ID" value="BDG59775.1"/>
    <property type="molecule type" value="Genomic_DNA"/>
</dbReference>
<dbReference type="AlphaFoldDB" id="A0AA35CIH9"/>
<feature type="chain" id="PRO_5041277310" evidence="2">
    <location>
        <begin position="28"/>
        <end position="107"/>
    </location>
</feature>
<keyword evidence="1" id="KW-0812">Transmembrane</keyword>
<keyword evidence="1" id="KW-1133">Transmembrane helix</keyword>
<organism evidence="3 4">
    <name type="scientific">Caldinitratiruptor microaerophilus</name>
    <dbReference type="NCBI Taxonomy" id="671077"/>
    <lineage>
        <taxon>Bacteria</taxon>
        <taxon>Bacillati</taxon>
        <taxon>Bacillota</taxon>
        <taxon>Clostridia</taxon>
        <taxon>Eubacteriales</taxon>
        <taxon>Symbiobacteriaceae</taxon>
        <taxon>Caldinitratiruptor</taxon>
    </lineage>
</organism>
<accession>A0AA35CIH9</accession>
<evidence type="ECO:0000256" key="2">
    <source>
        <dbReference type="SAM" id="SignalP"/>
    </source>
</evidence>
<evidence type="ECO:0000256" key="1">
    <source>
        <dbReference type="SAM" id="Phobius"/>
    </source>
</evidence>
<dbReference type="KEGG" id="cmic:caldi_08650"/>
<feature type="transmembrane region" description="Helical" evidence="1">
    <location>
        <begin position="85"/>
        <end position="106"/>
    </location>
</feature>
<reference evidence="3" key="1">
    <citation type="submission" date="2022-03" db="EMBL/GenBank/DDBJ databases">
        <title>Complete genome sequence of Caldinitratiruptor microaerophilus.</title>
        <authorList>
            <person name="Mukaiyama R."/>
            <person name="Nishiyama T."/>
            <person name="Ueda K."/>
        </authorList>
    </citation>
    <scope>NUCLEOTIDE SEQUENCE</scope>
    <source>
        <strain evidence="3">JCM 16183</strain>
    </source>
</reference>
<proteinExistence type="predicted"/>
<keyword evidence="4" id="KW-1185">Reference proteome</keyword>
<feature type="transmembrane region" description="Helical" evidence="1">
    <location>
        <begin position="43"/>
        <end position="64"/>
    </location>
</feature>
<protein>
    <submittedName>
        <fullName evidence="3">Uncharacterized protein</fullName>
    </submittedName>
</protein>
<keyword evidence="1" id="KW-0472">Membrane</keyword>
<evidence type="ECO:0000313" key="4">
    <source>
        <dbReference type="Proteomes" id="UP001163687"/>
    </source>
</evidence>
<keyword evidence="2" id="KW-0732">Signal</keyword>
<dbReference type="Proteomes" id="UP001163687">
    <property type="component" value="Chromosome"/>
</dbReference>
<sequence>MRRLLVRVLAAFPLLVAALAGASAAWAAAPPVVQGAARLVNEATSWLLLLVPGTGGSMLAYHALMRNVDPDETNVQRHNSAMRKVLIGTAIAETAAGTINWLSGYFQ</sequence>
<evidence type="ECO:0000313" key="3">
    <source>
        <dbReference type="EMBL" id="BDG59775.1"/>
    </source>
</evidence>
<name>A0AA35CIH9_9FIRM</name>
<gene>
    <name evidence="3" type="ORF">caldi_08650</name>
</gene>
<dbReference type="RefSeq" id="WP_264843874.1">
    <property type="nucleotide sequence ID" value="NZ_AP025628.1"/>
</dbReference>